<dbReference type="RefSeq" id="WP_004396872.1">
    <property type="nucleotide sequence ID" value="NZ_CAWQLT010000012.1"/>
</dbReference>
<dbReference type="InterPro" id="IPR016047">
    <property type="entry name" value="M23ase_b-sheet_dom"/>
</dbReference>
<dbReference type="OrthoDB" id="9805070at2"/>
<keyword evidence="3" id="KW-0472">Membrane</keyword>
<dbReference type="InterPro" id="IPR011055">
    <property type="entry name" value="Dup_hybrid_motif"/>
</dbReference>
<comment type="caution">
    <text evidence="5">The sequence shown here is derived from an EMBL/GenBank/DDBJ whole genome shotgun (WGS) entry which is preliminary data.</text>
</comment>
<dbReference type="SUPFAM" id="SSF51261">
    <property type="entry name" value="Duplicated hybrid motif"/>
    <property type="match status" value="1"/>
</dbReference>
<dbReference type="PANTHER" id="PTHR21666:SF289">
    <property type="entry name" value="L-ALA--D-GLU ENDOPEPTIDASE"/>
    <property type="match status" value="1"/>
</dbReference>
<keyword evidence="6" id="KW-1185">Reference proteome</keyword>
<evidence type="ECO:0000313" key="6">
    <source>
        <dbReference type="Proteomes" id="UP000615796"/>
    </source>
</evidence>
<gene>
    <name evidence="5" type="ORF">H8Q88_06270</name>
</gene>
<accession>A0A9X0UI20</accession>
<evidence type="ECO:0000256" key="3">
    <source>
        <dbReference type="SAM" id="Phobius"/>
    </source>
</evidence>
<reference evidence="5" key="1">
    <citation type="submission" date="2020-08" db="EMBL/GenBank/DDBJ databases">
        <title>Genome Sequencing and Pan-Genome Analysis of Migratory bird Vibrio Strains, Inner Mongolia.</title>
        <authorList>
            <person name="Zheng L."/>
        </authorList>
    </citation>
    <scope>NUCLEOTIDE SEQUENCE</scope>
    <source>
        <strain evidence="5">M13F</strain>
    </source>
</reference>
<dbReference type="GO" id="GO:0004222">
    <property type="term" value="F:metalloendopeptidase activity"/>
    <property type="evidence" value="ECO:0007669"/>
    <property type="project" value="TreeGrafter"/>
</dbReference>
<dbReference type="EMBL" id="JACRUP010000002">
    <property type="protein sequence ID" value="MBC5850564.1"/>
    <property type="molecule type" value="Genomic_DNA"/>
</dbReference>
<feature type="domain" description="M23ase beta-sheet core" evidence="4">
    <location>
        <begin position="167"/>
        <end position="262"/>
    </location>
</feature>
<keyword evidence="1" id="KW-0732">Signal</keyword>
<dbReference type="InterPro" id="IPR050570">
    <property type="entry name" value="Cell_wall_metabolism_enzyme"/>
</dbReference>
<name>A0A9X0UI20_VIBME</name>
<dbReference type="Gene3D" id="2.70.70.10">
    <property type="entry name" value="Glucose Permease (Domain IIA)"/>
    <property type="match status" value="1"/>
</dbReference>
<evidence type="ECO:0000256" key="2">
    <source>
        <dbReference type="SAM" id="Coils"/>
    </source>
</evidence>
<evidence type="ECO:0000259" key="4">
    <source>
        <dbReference type="Pfam" id="PF01551"/>
    </source>
</evidence>
<dbReference type="PANTHER" id="PTHR21666">
    <property type="entry name" value="PEPTIDASE-RELATED"/>
    <property type="match status" value="1"/>
</dbReference>
<dbReference type="Proteomes" id="UP000615796">
    <property type="component" value="Unassembled WGS sequence"/>
</dbReference>
<dbReference type="Pfam" id="PF01551">
    <property type="entry name" value="Peptidase_M23"/>
    <property type="match status" value="1"/>
</dbReference>
<proteinExistence type="predicted"/>
<protein>
    <submittedName>
        <fullName evidence="5">M23 family metallopeptidase</fullName>
    </submittedName>
</protein>
<dbReference type="CDD" id="cd12797">
    <property type="entry name" value="M23_peptidase"/>
    <property type="match status" value="1"/>
</dbReference>
<dbReference type="AlphaFoldDB" id="A0A9X0UI20"/>
<sequence>MKEKVTVSVSSIHGTRHFHLGKWYRHVLKTVGYTALAALLTIGGVIYYLSSEVDFAKLKQQELENQSSSLLGELSSLQELKNNLEHDLQEREEKMQLVADRLGDLEKVLGVEDSGAELESRLDTAAITSSVRMVMLTQIPSGAPVHEARISSGYGKRTHPVTGNVLFHRGQDFAVNIGTPVYAPADGVVEVTRASNQGSGNFLRLQHAYGFSSSYSHLQKFAVKSGDFVQKGDLIAYSGNTGLSSGPHLHYEVRFVGRPLDPKPFVDWGINDFESLFSQVRGIRWESLVNKVELRVSAQLQLSSQKAVQLADNSG</sequence>
<keyword evidence="3" id="KW-0812">Transmembrane</keyword>
<keyword evidence="2" id="KW-0175">Coiled coil</keyword>
<feature type="coiled-coil region" evidence="2">
    <location>
        <begin position="60"/>
        <end position="101"/>
    </location>
</feature>
<keyword evidence="3" id="KW-1133">Transmembrane helix</keyword>
<dbReference type="FunFam" id="2.70.70.10:FF:000006">
    <property type="entry name" value="M23 family peptidase"/>
    <property type="match status" value="1"/>
</dbReference>
<dbReference type="GeneID" id="79889819"/>
<feature type="transmembrane region" description="Helical" evidence="3">
    <location>
        <begin position="30"/>
        <end position="49"/>
    </location>
</feature>
<evidence type="ECO:0000256" key="1">
    <source>
        <dbReference type="ARBA" id="ARBA00022729"/>
    </source>
</evidence>
<evidence type="ECO:0000313" key="5">
    <source>
        <dbReference type="EMBL" id="MBC5850564.1"/>
    </source>
</evidence>
<organism evidence="5 6">
    <name type="scientific">Vibrio metschnikovii</name>
    <dbReference type="NCBI Taxonomy" id="28172"/>
    <lineage>
        <taxon>Bacteria</taxon>
        <taxon>Pseudomonadati</taxon>
        <taxon>Pseudomonadota</taxon>
        <taxon>Gammaproteobacteria</taxon>
        <taxon>Vibrionales</taxon>
        <taxon>Vibrionaceae</taxon>
        <taxon>Vibrio</taxon>
    </lineage>
</organism>